<dbReference type="CDD" id="cd08702">
    <property type="entry name" value="Arna_FMT_C"/>
    <property type="match status" value="1"/>
</dbReference>
<evidence type="ECO:0000313" key="8">
    <source>
        <dbReference type="Proteomes" id="UP000198432"/>
    </source>
</evidence>
<keyword evidence="7" id="KW-0808">Transferase</keyword>
<evidence type="ECO:0000256" key="4">
    <source>
        <dbReference type="ARBA" id="ARBA00048558"/>
    </source>
</evidence>
<dbReference type="InterPro" id="IPR011034">
    <property type="entry name" value="Formyl_transferase-like_C_sf"/>
</dbReference>
<dbReference type="OrthoDB" id="9802815at2"/>
<dbReference type="CDD" id="cd08369">
    <property type="entry name" value="FMT_core"/>
    <property type="match status" value="1"/>
</dbReference>
<proteinExistence type="predicted"/>
<evidence type="ECO:0000256" key="3">
    <source>
        <dbReference type="ARBA" id="ARBA00016014"/>
    </source>
</evidence>
<dbReference type="GO" id="GO:0004479">
    <property type="term" value="F:methionyl-tRNA formyltransferase activity"/>
    <property type="evidence" value="ECO:0007669"/>
    <property type="project" value="UniProtKB-EC"/>
</dbReference>
<dbReference type="InterPro" id="IPR002376">
    <property type="entry name" value="Formyl_transf_N"/>
</dbReference>
<dbReference type="EMBL" id="FZOQ01000026">
    <property type="protein sequence ID" value="SNT12906.1"/>
    <property type="molecule type" value="Genomic_DNA"/>
</dbReference>
<dbReference type="InterPro" id="IPR036477">
    <property type="entry name" value="Formyl_transf_N_sf"/>
</dbReference>
<dbReference type="Pfam" id="PF02911">
    <property type="entry name" value="Formyl_trans_C"/>
    <property type="match status" value="1"/>
</dbReference>
<dbReference type="Proteomes" id="UP000198432">
    <property type="component" value="Unassembled WGS sequence"/>
</dbReference>
<evidence type="ECO:0000256" key="1">
    <source>
        <dbReference type="ARBA" id="ARBA00002606"/>
    </source>
</evidence>
<protein>
    <recommendedName>
        <fullName evidence="3">Methionyl-tRNA formyltransferase</fullName>
        <ecNumber evidence="2">2.1.2.9</ecNumber>
    </recommendedName>
</protein>
<dbReference type="Gene3D" id="3.10.25.10">
    <property type="entry name" value="Formyl transferase, C-terminal domain"/>
    <property type="match status" value="1"/>
</dbReference>
<comment type="catalytic activity">
    <reaction evidence="4">
        <text>L-methionyl-tRNA(fMet) + (6R)-10-formyltetrahydrofolate = N-formyl-L-methionyl-tRNA(fMet) + (6S)-5,6,7,8-tetrahydrofolate + H(+)</text>
        <dbReference type="Rhea" id="RHEA:24380"/>
        <dbReference type="Rhea" id="RHEA-COMP:9952"/>
        <dbReference type="Rhea" id="RHEA-COMP:9953"/>
        <dbReference type="ChEBI" id="CHEBI:15378"/>
        <dbReference type="ChEBI" id="CHEBI:57453"/>
        <dbReference type="ChEBI" id="CHEBI:78530"/>
        <dbReference type="ChEBI" id="CHEBI:78844"/>
        <dbReference type="ChEBI" id="CHEBI:195366"/>
        <dbReference type="EC" id="2.1.2.9"/>
    </reaction>
</comment>
<reference evidence="8" key="1">
    <citation type="submission" date="2017-06" db="EMBL/GenBank/DDBJ databases">
        <authorList>
            <person name="Varghese N."/>
            <person name="Submissions S."/>
        </authorList>
    </citation>
    <scope>NUCLEOTIDE SEQUENCE [LARGE SCALE GENOMIC DNA]</scope>
    <source>
        <strain evidence="8">NKM1</strain>
    </source>
</reference>
<keyword evidence="8" id="KW-1185">Reference proteome</keyword>
<dbReference type="PANTHER" id="PTHR11138:SF5">
    <property type="entry name" value="METHIONYL-TRNA FORMYLTRANSFERASE, MITOCHONDRIAL"/>
    <property type="match status" value="1"/>
</dbReference>
<dbReference type="InterPro" id="IPR037022">
    <property type="entry name" value="Formyl_trans_C_sf"/>
</dbReference>
<evidence type="ECO:0000256" key="2">
    <source>
        <dbReference type="ARBA" id="ARBA00012261"/>
    </source>
</evidence>
<dbReference type="AlphaFoldDB" id="A0A239K3F6"/>
<dbReference type="RefSeq" id="WP_089321192.1">
    <property type="nucleotide sequence ID" value="NZ_FZOQ01000026.1"/>
</dbReference>
<gene>
    <name evidence="7" type="ORF">SAMN06296052_12612</name>
</gene>
<evidence type="ECO:0000259" key="6">
    <source>
        <dbReference type="Pfam" id="PF02911"/>
    </source>
</evidence>
<comment type="function">
    <text evidence="1">Attaches a formyl group to the free amino group of methionyl-tRNA(fMet). The formyl group appears to play a dual role in the initiator identity of N-formylmethionyl-tRNA by promoting its recognition by IF2 and preventing the misappropriation of this tRNA by the elongation apparatus.</text>
</comment>
<dbReference type="InterPro" id="IPR005793">
    <property type="entry name" value="Formyl_trans_C"/>
</dbReference>
<dbReference type="PANTHER" id="PTHR11138">
    <property type="entry name" value="METHIONYL-TRNA FORMYLTRANSFERASE"/>
    <property type="match status" value="1"/>
</dbReference>
<dbReference type="SUPFAM" id="SSF53328">
    <property type="entry name" value="Formyltransferase"/>
    <property type="match status" value="1"/>
</dbReference>
<dbReference type="EC" id="2.1.2.9" evidence="2"/>
<evidence type="ECO:0000313" key="7">
    <source>
        <dbReference type="EMBL" id="SNT12906.1"/>
    </source>
</evidence>
<sequence length="315" mass="35880">MRADRNLLAIGRSRYLYDSIKHLASQGYTFKAIVTEEAYEEYDVKHHDFQELASRIGARFFMTKSLYSDELVKLIKDNNVRVAISANWKYVVPKGFLDLFECGILNFHLGNLPDYKGNATVNWSIINGEKHINGNIHKMDPELDAGDVVSREAIPIEPDTYITDIIKRAEQAAPSLYEDAVRKVLENPAACEVKGSVRGLRCYPRLPEDSQIDWHQSVEEVYRLIRASAHPYHGAFSFLNGEKIIIWKAKPYITEDKFLVMPGHVVALQKDTSSILAACKDGLLEVQEIEHEGIKMPPTEFIKSIRVRFKHVAYA</sequence>
<dbReference type="Gene3D" id="3.40.50.170">
    <property type="entry name" value="Formyl transferase, N-terminal domain"/>
    <property type="match status" value="1"/>
</dbReference>
<feature type="domain" description="Formyl transferase C-terminal" evidence="6">
    <location>
        <begin position="207"/>
        <end position="304"/>
    </location>
</feature>
<accession>A0A239K3F6</accession>
<dbReference type="Pfam" id="PF00551">
    <property type="entry name" value="Formyl_trans_N"/>
    <property type="match status" value="1"/>
</dbReference>
<dbReference type="SUPFAM" id="SSF50486">
    <property type="entry name" value="FMT C-terminal domain-like"/>
    <property type="match status" value="1"/>
</dbReference>
<organism evidence="7 8">
    <name type="scientific">Pontibacter ummariensis</name>
    <dbReference type="NCBI Taxonomy" id="1610492"/>
    <lineage>
        <taxon>Bacteria</taxon>
        <taxon>Pseudomonadati</taxon>
        <taxon>Bacteroidota</taxon>
        <taxon>Cytophagia</taxon>
        <taxon>Cytophagales</taxon>
        <taxon>Hymenobacteraceae</taxon>
        <taxon>Pontibacter</taxon>
    </lineage>
</organism>
<evidence type="ECO:0000259" key="5">
    <source>
        <dbReference type="Pfam" id="PF00551"/>
    </source>
</evidence>
<feature type="domain" description="Formyl transferase N-terminal" evidence="5">
    <location>
        <begin position="49"/>
        <end position="180"/>
    </location>
</feature>
<name>A0A239K3F6_9BACT</name>